<feature type="domain" description="PKD/Chitinase" evidence="2">
    <location>
        <begin position="274"/>
        <end position="344"/>
    </location>
</feature>
<dbReference type="EMBL" id="CP002305">
    <property type="protein sequence ID" value="ADQ16162.1"/>
    <property type="molecule type" value="Genomic_DNA"/>
</dbReference>
<dbReference type="InterPro" id="IPR022409">
    <property type="entry name" value="PKD/Chitinase_dom"/>
</dbReference>
<dbReference type="Pfam" id="PF13573">
    <property type="entry name" value="SprB"/>
    <property type="match status" value="30"/>
</dbReference>
<dbReference type="STRING" id="649349.Lbys_0384"/>
<protein>
    <recommendedName>
        <fullName evidence="2">PKD/Chitinase domain-containing protein</fullName>
    </recommendedName>
</protein>
<dbReference type="RefSeq" id="WP_013407217.1">
    <property type="nucleotide sequence ID" value="NC_014655.1"/>
</dbReference>
<feature type="domain" description="PKD/Chitinase" evidence="2">
    <location>
        <begin position="654"/>
        <end position="724"/>
    </location>
</feature>
<feature type="chain" id="PRO_5003185877" description="PKD/Chitinase domain-containing protein" evidence="1">
    <location>
        <begin position="21"/>
        <end position="3453"/>
    </location>
</feature>
<feature type="signal peptide" evidence="1">
    <location>
        <begin position="1"/>
        <end position="20"/>
    </location>
</feature>
<evidence type="ECO:0000256" key="1">
    <source>
        <dbReference type="SAM" id="SignalP"/>
    </source>
</evidence>
<keyword evidence="1" id="KW-0732">Signal</keyword>
<dbReference type="eggNOG" id="COG3209">
    <property type="taxonomic scope" value="Bacteria"/>
</dbReference>
<feature type="domain" description="PKD/Chitinase" evidence="2">
    <location>
        <begin position="1503"/>
        <end position="1573"/>
    </location>
</feature>
<feature type="domain" description="PKD/Chitinase" evidence="2">
    <location>
        <begin position="2582"/>
        <end position="2651"/>
    </location>
</feature>
<dbReference type="Pfam" id="PF18962">
    <property type="entry name" value="Por_Secre_tail"/>
    <property type="match status" value="1"/>
</dbReference>
<dbReference type="SMART" id="SM00089">
    <property type="entry name" value="PKD"/>
    <property type="match status" value="17"/>
</dbReference>
<evidence type="ECO:0000313" key="3">
    <source>
        <dbReference type="EMBL" id="ADQ16162.1"/>
    </source>
</evidence>
<accession>E4RW19</accession>
<organism evidence="3 4">
    <name type="scientific">Leadbetterella byssophila (strain DSM 17132 / JCM 16389 / KACC 11308 / NBRC 106382 / 4M15)</name>
    <dbReference type="NCBI Taxonomy" id="649349"/>
    <lineage>
        <taxon>Bacteria</taxon>
        <taxon>Pseudomonadati</taxon>
        <taxon>Bacteroidota</taxon>
        <taxon>Cytophagia</taxon>
        <taxon>Cytophagales</taxon>
        <taxon>Leadbetterellaceae</taxon>
        <taxon>Leadbetterella</taxon>
    </lineage>
</organism>
<feature type="domain" description="PKD/Chitinase" evidence="2">
    <location>
        <begin position="1658"/>
        <end position="1727"/>
    </location>
</feature>
<dbReference type="Gene3D" id="2.40.10.10">
    <property type="entry name" value="Trypsin-like serine proteases"/>
    <property type="match status" value="3"/>
</dbReference>
<feature type="domain" description="PKD/Chitinase" evidence="2">
    <location>
        <begin position="882"/>
        <end position="952"/>
    </location>
</feature>
<reference key="1">
    <citation type="submission" date="2010-11" db="EMBL/GenBank/DDBJ databases">
        <title>The complete genome of Leadbetterella byssophila DSM 17132.</title>
        <authorList>
            <consortium name="US DOE Joint Genome Institute (JGI-PGF)"/>
            <person name="Lucas S."/>
            <person name="Copeland A."/>
            <person name="Lapidus A."/>
            <person name="Glavina del Rio T."/>
            <person name="Dalin E."/>
            <person name="Tice H."/>
            <person name="Bruce D."/>
            <person name="Goodwin L."/>
            <person name="Pitluck S."/>
            <person name="Kyrpides N."/>
            <person name="Mavromatis K."/>
            <person name="Ivanova N."/>
            <person name="Teshima H."/>
            <person name="Brettin T."/>
            <person name="Detter J.C."/>
            <person name="Han C."/>
            <person name="Tapia R."/>
            <person name="Land M."/>
            <person name="Hauser L."/>
            <person name="Markowitz V."/>
            <person name="Cheng J.-F."/>
            <person name="Hugenholtz P."/>
            <person name="Woyke T."/>
            <person name="Wu D."/>
            <person name="Tindall B."/>
            <person name="Pomrenke H.G."/>
            <person name="Brambilla E."/>
            <person name="Klenk H.-P."/>
            <person name="Eisen J.A."/>
        </authorList>
    </citation>
    <scope>NUCLEOTIDE SEQUENCE [LARGE SCALE GENOMIC DNA]</scope>
    <source>
        <strain>DSM 17132</strain>
    </source>
</reference>
<feature type="domain" description="PKD/Chitinase" evidence="2">
    <location>
        <begin position="1348"/>
        <end position="1417"/>
    </location>
</feature>
<dbReference type="InterPro" id="IPR013783">
    <property type="entry name" value="Ig-like_fold"/>
</dbReference>
<feature type="domain" description="PKD/Chitinase" evidence="2">
    <location>
        <begin position="1968"/>
        <end position="2037"/>
    </location>
</feature>
<evidence type="ECO:0000259" key="2">
    <source>
        <dbReference type="SMART" id="SM00089"/>
    </source>
</evidence>
<feature type="domain" description="PKD/Chitinase" evidence="2">
    <location>
        <begin position="2434"/>
        <end position="2503"/>
    </location>
</feature>
<feature type="domain" description="PKD/Chitinase" evidence="2">
    <location>
        <begin position="502"/>
        <end position="572"/>
    </location>
</feature>
<dbReference type="Proteomes" id="UP000007435">
    <property type="component" value="Chromosome"/>
</dbReference>
<dbReference type="Gene3D" id="2.60.40.10">
    <property type="entry name" value="Immunoglobulins"/>
    <property type="match status" value="1"/>
</dbReference>
<feature type="domain" description="PKD/Chitinase" evidence="2">
    <location>
        <begin position="426"/>
        <end position="496"/>
    </location>
</feature>
<gene>
    <name evidence="3" type="ordered locus">Lbys_0384</name>
</gene>
<feature type="domain" description="PKD/Chitinase" evidence="2">
    <location>
        <begin position="2278"/>
        <end position="2348"/>
    </location>
</feature>
<feature type="domain" description="PKD/Chitinase" evidence="2">
    <location>
        <begin position="806"/>
        <end position="876"/>
    </location>
</feature>
<dbReference type="Gene3D" id="2.60.40.740">
    <property type="match status" value="24"/>
</dbReference>
<sequence>MKKNLLLLLFNLFTVILVKAQSVETFETESIGSTTFTDNGKTFNITSLSSSIFRINSETGAGWNGYNSDNQFIDNYGTYTPNETISFKISSADGSTFGLRGIYLYLSTVDYDLNVLGSLNIEGYRNGNRKYSNSREGSFARNPITNNGYIYFDFSNISGYNLSDIFIDEFIITTSGSIEYIALDAMNWVKCSNISVSAQSLTNVACHGATTGSISVLAAGGKAPYSYSWSPSGGTASTASNLAAGTYTVTVTDDNGCYGSQSFSITQPNTLNVTPSQTNVSCNGATNGTATVNVTGGSGPYTYSWAPTGGTAATATGLSAGTYTVTITDANGCEKTQSFIITQPNTLNVTASQTNVSCNGATNGTATVNVTGGSAPYTYSWAPSGGTASSATGLAVGTYTVTITDANGCEKTQSFIITQPNTLNVTASQTNVSCNGATNGTATVNVTGGSGPYTYSWSPAGGTAATATGLAVGTYTVTITDANGCEKTQSFIITQPNTLNVTASQTNVYCSGAANGTATVNVTGGSAPYTYSWAPTGGTAATATGLSAGTYTVTITDAIGCETTKSFTITQPNTLNVTASQTNVSCNGATNGTATVNVTGGSGPYTYSWAPTGGTAATANGLSAGTYTVTITDANGCEKTQSFIITQPNTLNVTASQTNVSCNGGANGTATVNVTGGSAPYTYSWAPTGGTAATATGLAVGTYTVTITDANACQATRSFTINQPSVLNATISKTDVSCNGESDGTATANVTGGTAPYTYYWYPYGGTTATATGLAAGSYTLFISDANGCQVTKNVVIMQPSALNVTASQTNVSCFGETNGTATVIVTGGSAPYTYSWAPTGGTAATANGLSAGTYTVTITDANGCEKTQSFIITQPNTLNVTPSQTDVSCNGGANGTATVNVTGGSAPYTYSWAPTGGTAATATGLSAGTYTVTITDAIGCETTKSFTITQPPLLQVNTNFQNNITCYGESNGSAMVNATGGTGSYSYSWSPTGATSASVVGLSAGSHYVTVTDDNGCQATRILTFTQPPALVANPVMMGNVSCNGGSNGFAIVNATGGSGSYSYAWTPSGATTATATGLSATAHKVTVTDINGCKATHTFLITQPATQLTATAAGQVNVTEYGAANGQAMVSATGGVLPYTYNWAPTGGNAATASGLAAGTYTVTVTDAYGCEVTQSFTITQPAAPLQASVSAQTNVSCNGGSNGSATVTASGGTAPYTYSWSPTGGTGATANGLSAGMYIVTITDANQVSRTVNVFIYQPTTLVANSGSITHVYAYGAATGSATVVASGGIPPYTYSWTGSSSTTATASNLAAGTYAVTVTDANGCTTSQSFTITQPSSALEASISAQTNVSCNGATNGSATVTATGGTAPYTYSWSPTGGTNATASGLSAGTYTVTVTDANGISTSAQVTITQPTALVASQGAITHVYAFGASTGSATVMVNGGTAPYTYSWSGSASTTATASNLAAGTYAVTVTDANGCTATQSFTITQPSSALEASISAQTNVSCNGATNGSATILASGGTAPYTYSWSPTGGTSATASGLAAGTYTVTVTDANGIFTTTSATITQPTALVASSGTITHVYAFGASTGSATVMVNGGTAPYTYSWSGSNSTTATASNLAAGTYTVTVTDANGCTTSQSFTITQPASALEASISAQTNVSCNGGTNGSATVTATGGTAPYTYSWSPTGGTSATASGLSAGTYTVTVTDANGISTSAQVTITQPTALVASSGTITHVYAFGASTGSATVMVNGGTAPYTYTWSGTNSTTATASNLAAGTYTVTVTDANGCTTSQSFTITQPSSALEAFISAQTNVSCNGGTNGSATVTATGGTAPYTYSWSPTGGTSATASGLAAGTYTVTVTDANGISTTTSATITQPTALVASSGTITHVYAFGASTGSATVMVNGGTAPYTYSWSGSNSTTATASNLAAGTYTVTVTDANGCTTSQSFTITQPSSALQASISAQTNVSCNGATNGSATILASGGTAPYTYSWSPTGGTSATASGLAAGTYTVTITDANGIFTTTSIVINQPSALIASQGAIQHVIQKYYSTGSATVEVSGGTAPYTYSWSGNSYVTVPTANFLPAGNHTATVTDANGCTASHTFTITEPDEELRATVTSKTDITCSGDNNGSITIQASGGTAPYTYSWYPNVSSNNTATGLSGGQYTITVTDANGVTTNTYADIIEPGEIFPLHETITHVTEYGQATGAINSWIVGGTFPYTSTWPLTNYSDLIANNLPAGNYNVTITDANGCVFDYSFTINQPSAPFVASIAAQNNVTCNAGSNGSATITATGGTAPYTYSWSHDNSTNASATGLAAGTYTVTVTDANQVTRTVSVTITQPAPLVASSGTITHVYAYGASTGSATVIVNGGTAPYTYSWSGSNSTTATASNLAAGTYTVTVTDANGCTTSQSFTITQPSSALQASISAQTNVSCNGATNGSATILASGGTAPYTYSWSPTGGTSATASGLAAGTYTVTVTDANGIFTTASVSITQPQTLTLSSSVTPALTCGGNSGTAAVVATGGTAPYTYLWSNNATASSVSGLLSGTYSVLVTDAGGCSSSTSVVITEPTPIAASITVNGPTQLCENETTVLTATPAAAYLWSNGATTQSITVNTADTYTVTLTSAQGCTSTADQTITQIICNVPPVAVCKEVVVLVAKDNCYATLRPEDIDAGSYDANGDWFNRSFDIQPDLKVGTYYVNFTVQDIYGTSGSCATRVEVVDHTAPVVRTKNISVELNAYGRASISPADIDNGSYDACSSLNFSLSRSEFDCSHLGDNQVILIVTDASGNKATEVATVTIVDRIKPEFTQKSITLSLDAQGMAELTESMIKGISRDNCAVWEVQFDRNSFTCQDLGSNKVNVTLVDVYSNKHSEQIEVIIRDTLAPVIAGKEVTVYLDQKGQAKLSDIRLLDNCSTVTLSADKTTFTCEDLGTQTLWVKATDANGNSTNDTLRVIVRDTMAPTLVSKTATVYLDANGKALLTPEMIDGGSTDNCGIKTRLLSKTEFHCGEIGTHVINYTLVDASGNETTEVVHITVIDNVAPTVKTRTVTLELSSSGTGNLTAEMVNDGSFDACGIASMQVSQSTFTCEQLGTRTVLLTVTDVNGNVATATAEVWVTDPDAICPCTFGIIAENNITMKDNAVLSGGVGSISGKVILRNTLLYEEGTFAKAKESDFDEASRNSSFIKGSAPQPQKFVANPDKKKGRKTIKGSETLAPGKYGKLILKKDADLKLSGDIYVRKVKMNKNATIDFTQEGRLIVRNRASLGKNSKFNPTGLNAKLYAGRGISVKQDALVKAYVHTASVLKTKASKMEGFFAAHTVKAGSNTTWSGGGLLCKDENPAQTLVKKEDAKAREEVQISVEPQIHLQISPNPASNYVQVKVENPNGKGTLRLLDMNGKVRAEVKVNAFIFTHTFELKNLLPGTYIIRYQDENLSRTLRLVKEDF</sequence>
<dbReference type="KEGG" id="lby:Lbys_0384"/>
<dbReference type="HOGENOM" id="CLU_224882_0_0_10"/>
<name>E4RW19_LEAB4</name>
<keyword evidence="4" id="KW-1185">Reference proteome</keyword>
<feature type="domain" description="PKD/Chitinase" evidence="2">
    <location>
        <begin position="3040"/>
        <end position="3128"/>
    </location>
</feature>
<dbReference type="InterPro" id="IPR026444">
    <property type="entry name" value="Secre_tail"/>
</dbReference>
<feature type="domain" description="PKD/Chitinase" evidence="2">
    <location>
        <begin position="1813"/>
        <end position="1882"/>
    </location>
</feature>
<feature type="domain" description="PKD/Chitinase" evidence="2">
    <location>
        <begin position="578"/>
        <end position="648"/>
    </location>
</feature>
<dbReference type="NCBIfam" id="TIGR04183">
    <property type="entry name" value="Por_Secre_tail"/>
    <property type="match status" value="1"/>
</dbReference>
<dbReference type="OrthoDB" id="7794186at2"/>
<feature type="domain" description="PKD/Chitinase" evidence="2">
    <location>
        <begin position="1192"/>
        <end position="1262"/>
    </location>
</feature>
<dbReference type="InterPro" id="IPR043504">
    <property type="entry name" value="Peptidase_S1_PA_chymotrypsin"/>
</dbReference>
<reference evidence="3 4" key="2">
    <citation type="journal article" date="2011" name="Stand. Genomic Sci.">
        <title>Complete genome sequence of Leadbetterella byssophila type strain (4M15).</title>
        <authorList>
            <person name="Abt B."/>
            <person name="Teshima H."/>
            <person name="Lucas S."/>
            <person name="Lapidus A."/>
            <person name="Del Rio T.G."/>
            <person name="Nolan M."/>
            <person name="Tice H."/>
            <person name="Cheng J.F."/>
            <person name="Pitluck S."/>
            <person name="Liolios K."/>
            <person name="Pagani I."/>
            <person name="Ivanova N."/>
            <person name="Mavromatis K."/>
            <person name="Pati A."/>
            <person name="Tapia R."/>
            <person name="Han C."/>
            <person name="Goodwin L."/>
            <person name="Chen A."/>
            <person name="Palaniappan K."/>
            <person name="Land M."/>
            <person name="Hauser L."/>
            <person name="Chang Y.J."/>
            <person name="Jeffries C.D."/>
            <person name="Rohde M."/>
            <person name="Goker M."/>
            <person name="Tindall B.J."/>
            <person name="Detter J.C."/>
            <person name="Woyke T."/>
            <person name="Bristow J."/>
            <person name="Eisen J.A."/>
            <person name="Markowitz V."/>
            <person name="Hugenholtz P."/>
            <person name="Klenk H.P."/>
            <person name="Kyrpides N.C."/>
        </authorList>
    </citation>
    <scope>NUCLEOTIDE SEQUENCE [LARGE SCALE GENOMIC DNA]</scope>
    <source>
        <strain evidence="4">DSM 17132 / JCM 16389 / KACC 11308 / NBRC 106382 / 4M15</strain>
    </source>
</reference>
<dbReference type="InterPro" id="IPR025667">
    <property type="entry name" value="SprB_repeat"/>
</dbReference>
<evidence type="ECO:0000313" key="4">
    <source>
        <dbReference type="Proteomes" id="UP000007435"/>
    </source>
</evidence>
<proteinExistence type="predicted"/>